<dbReference type="InterPro" id="IPR018206">
    <property type="entry name" value="ETF_asu_C_CS"/>
</dbReference>
<dbReference type="Gene3D" id="3.40.50.620">
    <property type="entry name" value="HUPs"/>
    <property type="match status" value="1"/>
</dbReference>
<dbReference type="EMBL" id="FXTH01000023">
    <property type="protein sequence ID" value="SMO91074.1"/>
    <property type="molecule type" value="Genomic_DNA"/>
</dbReference>
<keyword evidence="5" id="KW-0249">Electron transport</keyword>
<dbReference type="SMART" id="SM00893">
    <property type="entry name" value="ETF"/>
    <property type="match status" value="1"/>
</dbReference>
<evidence type="ECO:0000256" key="5">
    <source>
        <dbReference type="ARBA" id="ARBA00022982"/>
    </source>
</evidence>
<dbReference type="PANTHER" id="PTHR43153">
    <property type="entry name" value="ELECTRON TRANSFER FLAVOPROTEIN ALPHA"/>
    <property type="match status" value="1"/>
</dbReference>
<dbReference type="InterPro" id="IPR014729">
    <property type="entry name" value="Rossmann-like_a/b/a_fold"/>
</dbReference>
<dbReference type="GO" id="GO:0033539">
    <property type="term" value="P:fatty acid beta-oxidation using acyl-CoA dehydrogenase"/>
    <property type="evidence" value="ECO:0007669"/>
    <property type="project" value="TreeGrafter"/>
</dbReference>
<dbReference type="SUPFAM" id="SSF52467">
    <property type="entry name" value="DHS-like NAD/FAD-binding domain"/>
    <property type="match status" value="1"/>
</dbReference>
<evidence type="ECO:0000256" key="9">
    <source>
        <dbReference type="PIRSR" id="PIRSR000089-1"/>
    </source>
</evidence>
<dbReference type="PROSITE" id="PS00696">
    <property type="entry name" value="ETF_ALPHA"/>
    <property type="match status" value="1"/>
</dbReference>
<evidence type="ECO:0000259" key="10">
    <source>
        <dbReference type="SMART" id="SM00893"/>
    </source>
</evidence>
<dbReference type="Gene3D" id="3.40.50.1220">
    <property type="entry name" value="TPP-binding domain"/>
    <property type="match status" value="1"/>
</dbReference>
<accession>A0A521F4J1</accession>
<dbReference type="Pfam" id="PF00766">
    <property type="entry name" value="ETF_alpha"/>
    <property type="match status" value="1"/>
</dbReference>
<proteinExistence type="inferred from homology"/>
<comment type="cofactor">
    <cofactor evidence="9">
        <name>FAD</name>
        <dbReference type="ChEBI" id="CHEBI:57692"/>
    </cofactor>
    <text evidence="9">Binds 1 FAD per dimer.</text>
</comment>
<comment type="function">
    <text evidence="6">The electron transfer flavoprotein serves as a specific electron acceptor for other dehydrogenases. It transfers the electrons to the main respiratory chain via ETF-ubiquinone oxidoreductase (ETF dehydrogenase).</text>
</comment>
<dbReference type="GO" id="GO:0009055">
    <property type="term" value="F:electron transfer activity"/>
    <property type="evidence" value="ECO:0007669"/>
    <property type="project" value="InterPro"/>
</dbReference>
<gene>
    <name evidence="11" type="ORF">SAMN06265218_12315</name>
</gene>
<dbReference type="FunFam" id="3.40.50.1220:FF:000001">
    <property type="entry name" value="Electron transfer flavoprotein, alpha subunit"/>
    <property type="match status" value="1"/>
</dbReference>
<evidence type="ECO:0000256" key="2">
    <source>
        <dbReference type="ARBA" id="ARBA00022448"/>
    </source>
</evidence>
<dbReference type="Pfam" id="PF01012">
    <property type="entry name" value="ETF"/>
    <property type="match status" value="1"/>
</dbReference>
<dbReference type="AlphaFoldDB" id="A0A521F4J1"/>
<evidence type="ECO:0000313" key="12">
    <source>
        <dbReference type="Proteomes" id="UP000317593"/>
    </source>
</evidence>
<keyword evidence="12" id="KW-1185">Reference proteome</keyword>
<dbReference type="InterPro" id="IPR014731">
    <property type="entry name" value="ETF_asu_C"/>
</dbReference>
<dbReference type="InterPro" id="IPR014730">
    <property type="entry name" value="ETF_a/b_N"/>
</dbReference>
<dbReference type="InterPro" id="IPR029035">
    <property type="entry name" value="DHS-like_NAD/FAD-binding_dom"/>
</dbReference>
<comment type="similarity">
    <text evidence="1">Belongs to the ETF alpha-subunit/FixB family.</text>
</comment>
<feature type="binding site" evidence="9">
    <location>
        <begin position="268"/>
        <end position="275"/>
    </location>
    <ligand>
        <name>FAD</name>
        <dbReference type="ChEBI" id="CHEBI:57692"/>
    </ligand>
</feature>
<keyword evidence="4 9" id="KW-0274">FAD</keyword>
<feature type="binding site" evidence="9">
    <location>
        <begin position="237"/>
        <end position="238"/>
    </location>
    <ligand>
        <name>FAD</name>
        <dbReference type="ChEBI" id="CHEBI:57692"/>
    </ligand>
</feature>
<evidence type="ECO:0000256" key="8">
    <source>
        <dbReference type="ARBA" id="ARBA00079299"/>
    </source>
</evidence>
<evidence type="ECO:0000256" key="3">
    <source>
        <dbReference type="ARBA" id="ARBA00022630"/>
    </source>
</evidence>
<dbReference type="SUPFAM" id="SSF52402">
    <property type="entry name" value="Adenine nucleotide alpha hydrolases-like"/>
    <property type="match status" value="1"/>
</dbReference>
<dbReference type="InterPro" id="IPR001308">
    <property type="entry name" value="ETF_a/FixB"/>
</dbReference>
<dbReference type="OrthoDB" id="9770286at2"/>
<dbReference type="RefSeq" id="WP_142715923.1">
    <property type="nucleotide sequence ID" value="NZ_FXTH01000023.1"/>
</dbReference>
<keyword evidence="2" id="KW-0813">Transport</keyword>
<keyword evidence="3" id="KW-0285">Flavoprotein</keyword>
<protein>
    <recommendedName>
        <fullName evidence="7">Electron transfer flavoprotein subunit alpha</fullName>
    </recommendedName>
    <alternativeName>
        <fullName evidence="8">Electron transfer flavoprotein large subunit</fullName>
    </alternativeName>
</protein>
<evidence type="ECO:0000256" key="1">
    <source>
        <dbReference type="ARBA" id="ARBA00005817"/>
    </source>
</evidence>
<dbReference type="PANTHER" id="PTHR43153:SF1">
    <property type="entry name" value="ELECTRON TRANSFER FLAVOPROTEIN SUBUNIT ALPHA, MITOCHONDRIAL"/>
    <property type="match status" value="1"/>
</dbReference>
<feature type="binding site" evidence="9">
    <location>
        <position position="289"/>
    </location>
    <ligand>
        <name>FAD</name>
        <dbReference type="ChEBI" id="CHEBI:57692"/>
    </ligand>
</feature>
<feature type="domain" description="Electron transfer flavoprotein alpha/beta-subunit N-terminal" evidence="10">
    <location>
        <begin position="5"/>
        <end position="188"/>
    </location>
</feature>
<dbReference type="GO" id="GO:0050660">
    <property type="term" value="F:flavin adenine dinucleotide binding"/>
    <property type="evidence" value="ECO:0007669"/>
    <property type="project" value="InterPro"/>
</dbReference>
<reference evidence="11 12" key="1">
    <citation type="submission" date="2017-05" db="EMBL/GenBank/DDBJ databases">
        <authorList>
            <person name="Varghese N."/>
            <person name="Submissions S."/>
        </authorList>
    </citation>
    <scope>NUCLEOTIDE SEQUENCE [LARGE SCALE GENOMIC DNA]</scope>
    <source>
        <strain evidence="11 12">DSM 21194</strain>
    </source>
</reference>
<evidence type="ECO:0000256" key="6">
    <source>
        <dbReference type="ARBA" id="ARBA00025649"/>
    </source>
</evidence>
<evidence type="ECO:0000256" key="7">
    <source>
        <dbReference type="ARBA" id="ARBA00068674"/>
    </source>
</evidence>
<feature type="binding site" evidence="9">
    <location>
        <position position="212"/>
    </location>
    <ligand>
        <name>FAD</name>
        <dbReference type="ChEBI" id="CHEBI:57692"/>
    </ligand>
</feature>
<sequence>MSTLLTHIAISDGKIKRSSLEVLSHLRRQAEQHGHQVEAVIIDAEASRYTGQVQQYGPSKIYTVENPVFKNHLNAPLLKALEKVIEQADPSLVAFASTESTKDILGALAAREEAAVLSDVSTFELTEEGIRATRPVMAAKILSENEARGDMILVSVRSGSYDLEEQASDAEVIEIDFSVDDQDLRATLEEIISSSGDTIDLSEAETIVAAGRGAKDEKGQQLISELADVLNAGVGASRALTEAGVMDPSLQIGQTGKVVSPQLYIAVGISGAIQHVAGMASSKVIVAINKDPDAPIFDIADYGIVGDLYDVLPPFIDELKKIAS</sequence>
<dbReference type="Proteomes" id="UP000317593">
    <property type="component" value="Unassembled WGS sequence"/>
</dbReference>
<evidence type="ECO:0000313" key="11">
    <source>
        <dbReference type="EMBL" id="SMO91074.1"/>
    </source>
</evidence>
<organism evidence="11 12">
    <name type="scientific">Fodinibius sediminis</name>
    <dbReference type="NCBI Taxonomy" id="1214077"/>
    <lineage>
        <taxon>Bacteria</taxon>
        <taxon>Pseudomonadati</taxon>
        <taxon>Balneolota</taxon>
        <taxon>Balneolia</taxon>
        <taxon>Balneolales</taxon>
        <taxon>Balneolaceae</taxon>
        <taxon>Fodinibius</taxon>
    </lineage>
</organism>
<feature type="binding site" evidence="9">
    <location>
        <begin position="251"/>
        <end position="255"/>
    </location>
    <ligand>
        <name>FAD</name>
        <dbReference type="ChEBI" id="CHEBI:57692"/>
    </ligand>
</feature>
<evidence type="ECO:0000256" key="4">
    <source>
        <dbReference type="ARBA" id="ARBA00022827"/>
    </source>
</evidence>
<name>A0A521F4J1_9BACT</name>
<dbReference type="PIRSF" id="PIRSF000089">
    <property type="entry name" value="Electra_flavoP_a"/>
    <property type="match status" value="1"/>
</dbReference>